<keyword evidence="4" id="KW-1185">Reference proteome</keyword>
<evidence type="ECO:0000256" key="1">
    <source>
        <dbReference type="ARBA" id="ARBA00022737"/>
    </source>
</evidence>
<dbReference type="PANTHER" id="PTHR13817">
    <property type="entry name" value="TITIN"/>
    <property type="match status" value="1"/>
</dbReference>
<keyword evidence="1" id="KW-0677">Repeat</keyword>
<evidence type="ECO:0000256" key="2">
    <source>
        <dbReference type="SAM" id="MobiDB-lite"/>
    </source>
</evidence>
<sequence length="619" mass="69806">MSVQPVTRLVTAQLSLKLWFYRNPNLAQVLKTGQDLVKRTITCEVEIDCKINTLQDKQTNCPEALFEWKRIQVKQKDFVRRSSSTLPLDLISNLPNSDKELFKPKITAQKSSAITYTTDQLPNKRLYKSELSMPKSFAENNVGRWSCNSAFGIGAVLEQEPAKLMLTPPTMLSAELREVVNGEEGWRRSEAAAKLTWKQPKMPALSGNSVQKRRKTEDLFKIEGYVIEFRTAEDRNWKAVTGNSVSHVEGNVFGSYQVEQLQPNKKYQFRIRTKSANKEGYLSVPSAASAWLETPQSPPKETINELRSRILDDYHLFLEWDPIEIDHPTGPNLRYNQSTSRQFQQFETVEDPSLVLNIATVSSVNEDSLENRDCQTLAVSVRPFNDLGSGQLAADTVIQLTRDGPRRQAQNIDLTPINSTHLKISWSWLNEGDCENVIGAQISCDEITPRVTNKPQPNSKRRDLTGVESSKEWSAVNQSVPAHYTEWLIHGLNSLTEYRCRIRAFDQHGRWGPASAEPAPQAKTLEPAPTEAPQIIYIRLIRDSASNSLATLIDWKSVALGPIDSPINLGWNLKSNKSSLMDRGYKVFIYPETGANPTTLNLYEYELTPGQNPSARIDG</sequence>
<feature type="domain" description="Fibronectin type-III" evidence="3">
    <location>
        <begin position="178"/>
        <end position="297"/>
    </location>
</feature>
<dbReference type="Gene3D" id="2.60.40.10">
    <property type="entry name" value="Immunoglobulins"/>
    <property type="match status" value="2"/>
</dbReference>
<dbReference type="Pfam" id="PF00041">
    <property type="entry name" value="fn3"/>
    <property type="match status" value="1"/>
</dbReference>
<protein>
    <submittedName>
        <fullName evidence="5">Fibronectin type-III domain-containing protein</fullName>
    </submittedName>
</protein>
<dbReference type="AlphaFoldDB" id="A0A915DVF9"/>
<organism evidence="4 5">
    <name type="scientific">Ditylenchus dipsaci</name>
    <dbReference type="NCBI Taxonomy" id="166011"/>
    <lineage>
        <taxon>Eukaryota</taxon>
        <taxon>Metazoa</taxon>
        <taxon>Ecdysozoa</taxon>
        <taxon>Nematoda</taxon>
        <taxon>Chromadorea</taxon>
        <taxon>Rhabditida</taxon>
        <taxon>Tylenchina</taxon>
        <taxon>Tylenchomorpha</taxon>
        <taxon>Sphaerularioidea</taxon>
        <taxon>Anguinidae</taxon>
        <taxon>Anguininae</taxon>
        <taxon>Ditylenchus</taxon>
    </lineage>
</organism>
<dbReference type="InterPro" id="IPR013783">
    <property type="entry name" value="Ig-like_fold"/>
</dbReference>
<accession>A0A915DVF9</accession>
<name>A0A915DVF9_9BILA</name>
<evidence type="ECO:0000259" key="3">
    <source>
        <dbReference type="PROSITE" id="PS50853"/>
    </source>
</evidence>
<dbReference type="InterPro" id="IPR050964">
    <property type="entry name" value="Striated_Muscle_Regulatory"/>
</dbReference>
<dbReference type="WBParaSite" id="jg23912">
    <property type="protein sequence ID" value="jg23912"/>
    <property type="gene ID" value="jg23912"/>
</dbReference>
<dbReference type="InterPro" id="IPR036116">
    <property type="entry name" value="FN3_sf"/>
</dbReference>
<dbReference type="SUPFAM" id="SSF49265">
    <property type="entry name" value="Fibronectin type III"/>
    <property type="match status" value="1"/>
</dbReference>
<evidence type="ECO:0000313" key="5">
    <source>
        <dbReference type="WBParaSite" id="jg23912"/>
    </source>
</evidence>
<evidence type="ECO:0000313" key="4">
    <source>
        <dbReference type="Proteomes" id="UP000887574"/>
    </source>
</evidence>
<proteinExistence type="predicted"/>
<dbReference type="PROSITE" id="PS50853">
    <property type="entry name" value="FN3"/>
    <property type="match status" value="1"/>
</dbReference>
<reference evidence="5" key="1">
    <citation type="submission" date="2022-11" db="UniProtKB">
        <authorList>
            <consortium name="WormBaseParasite"/>
        </authorList>
    </citation>
    <scope>IDENTIFICATION</scope>
</reference>
<dbReference type="CDD" id="cd00063">
    <property type="entry name" value="FN3"/>
    <property type="match status" value="2"/>
</dbReference>
<dbReference type="Proteomes" id="UP000887574">
    <property type="component" value="Unplaced"/>
</dbReference>
<dbReference type="InterPro" id="IPR003961">
    <property type="entry name" value="FN3_dom"/>
</dbReference>
<dbReference type="SMART" id="SM00060">
    <property type="entry name" value="FN3"/>
    <property type="match status" value="2"/>
</dbReference>
<feature type="region of interest" description="Disordered" evidence="2">
    <location>
        <begin position="449"/>
        <end position="468"/>
    </location>
</feature>
<dbReference type="PANTHER" id="PTHR13817:SF166">
    <property type="entry name" value="NEURONAL IGCAM-RELATED"/>
    <property type="match status" value="1"/>
</dbReference>